<dbReference type="GO" id="GO:0004497">
    <property type="term" value="F:monooxygenase activity"/>
    <property type="evidence" value="ECO:0007669"/>
    <property type="project" value="InterPro"/>
</dbReference>
<keyword evidence="1 4" id="KW-0349">Heme</keyword>
<reference evidence="6" key="1">
    <citation type="submission" date="2022-07" db="EMBL/GenBank/DDBJ databases">
        <title>Genome Sequence of Xylaria arbuscula.</title>
        <authorList>
            <person name="Buettner E."/>
        </authorList>
    </citation>
    <scope>NUCLEOTIDE SEQUENCE</scope>
    <source>
        <strain evidence="6">VT107</strain>
    </source>
</reference>
<evidence type="ECO:0000256" key="2">
    <source>
        <dbReference type="ARBA" id="ARBA00022723"/>
    </source>
</evidence>
<dbReference type="InterPro" id="IPR045518">
    <property type="entry name" value="2EXR"/>
</dbReference>
<dbReference type="Pfam" id="PF20150">
    <property type="entry name" value="2EXR"/>
    <property type="match status" value="1"/>
</dbReference>
<dbReference type="PRINTS" id="PR00385">
    <property type="entry name" value="P450"/>
</dbReference>
<keyword evidence="7" id="KW-1185">Reference proteome</keyword>
<dbReference type="InterPro" id="IPR001128">
    <property type="entry name" value="Cyt_P450"/>
</dbReference>
<protein>
    <recommendedName>
        <fullName evidence="5">2EXR domain-containing protein</fullName>
    </recommendedName>
</protein>
<comment type="caution">
    <text evidence="6">The sequence shown here is derived from an EMBL/GenBank/DDBJ whole genome shotgun (WGS) entry which is preliminary data.</text>
</comment>
<feature type="binding site" description="axial binding residue" evidence="4">
    <location>
        <position position="462"/>
    </location>
    <ligand>
        <name>heme</name>
        <dbReference type="ChEBI" id="CHEBI:30413"/>
    </ligand>
    <ligandPart>
        <name>Fe</name>
        <dbReference type="ChEBI" id="CHEBI:18248"/>
    </ligandPart>
</feature>
<comment type="cofactor">
    <cofactor evidence="4">
        <name>heme</name>
        <dbReference type="ChEBI" id="CHEBI:30413"/>
    </cofactor>
</comment>
<dbReference type="Gene3D" id="1.10.630.10">
    <property type="entry name" value="Cytochrome P450"/>
    <property type="match status" value="1"/>
</dbReference>
<dbReference type="InterPro" id="IPR050121">
    <property type="entry name" value="Cytochrome_P450_monoxygenase"/>
</dbReference>
<keyword evidence="3 4" id="KW-0408">Iron</keyword>
<dbReference type="GO" id="GO:0016705">
    <property type="term" value="F:oxidoreductase activity, acting on paired donors, with incorporation or reduction of molecular oxygen"/>
    <property type="evidence" value="ECO:0007669"/>
    <property type="project" value="InterPro"/>
</dbReference>
<dbReference type="PRINTS" id="PR00463">
    <property type="entry name" value="EP450I"/>
</dbReference>
<sequence length="853" mass="96449">MLLSLVIGATALLLSYCYVKLRYTRFSQYANFPQLPTSLIFGHLKILDDFIRDEKPDGHPDLAFRDINEALGRPPLMLVDLRPAALPLVIIRNHEVAEQISRAHKEFPYGLPKTPQIYSHLLYVFGRTTIIGAEGEQWRKLRKRFNPSFSPQYIMTFIPQLLDSTLLFLNNLDHFAKTGQSIPFLDLTSNLTFDFISNVTMGIDFGAQKRDQTNDFLVAYHALFETYVNEKIDLPWFFTPYKEWKRWKFGTRVRKTLRSIVLDAYANRNAKSRSILSLSLDDTGTVMTPQAVEEACDQLSSFLHAGHDTTSVMLSWMFYELSRTPRALQAVRSELDKVFGPDSNPAVVRDRLLSGNSQDLLNRLTYTTAAIKEALRLWPPAGTLRLTKPGAGIKVQTSIGEFNLEGVDVYICAFLIHRDPEVYGDTANEYVPERWLQNENSSEFKQIPSSAWRPFERGPRVCMGQDLAMLEARVVVALVARRYDFIKVGFMDPTSTGSMRMRRVSSAYIYPWQVGLGEVAIDESGSSITDENGRCEVKSEMYQLEDNRHQSLAIIMEDEGLEKPLNESGQKGVPCSTAVSRLPAELRQMIWELYMDALEDEPELLVHEPSDFVGTRNLTTPTVYTGFPALLHVTSEARSIAQRRLNFAHCPSARCMVPIRPFNVDLDVLYIPWEAWRSFFLLREMHYSEAWLSGVQHVAVDICLATNLEALFKHVPHIPSIRTLRFLLSSESGSFNPNSMLILPSPIPRCTLRKTSASESVGGNVGEASDPGRVTGPLASYLKGVISSAQDAAERATRSGSNTERLFLERYTRPSVRLQMEINVFTEFRYSSDRAGFVELGEDNVAELVLPVT</sequence>
<dbReference type="VEuPathDB" id="FungiDB:F4678DRAFT_480629"/>
<organism evidence="6 7">
    <name type="scientific">Xylaria arbuscula</name>
    <dbReference type="NCBI Taxonomy" id="114810"/>
    <lineage>
        <taxon>Eukaryota</taxon>
        <taxon>Fungi</taxon>
        <taxon>Dikarya</taxon>
        <taxon>Ascomycota</taxon>
        <taxon>Pezizomycotina</taxon>
        <taxon>Sordariomycetes</taxon>
        <taxon>Xylariomycetidae</taxon>
        <taxon>Xylariales</taxon>
        <taxon>Xylariaceae</taxon>
        <taxon>Xylaria</taxon>
    </lineage>
</organism>
<dbReference type="GO" id="GO:0020037">
    <property type="term" value="F:heme binding"/>
    <property type="evidence" value="ECO:0007669"/>
    <property type="project" value="InterPro"/>
</dbReference>
<evidence type="ECO:0000259" key="5">
    <source>
        <dbReference type="Pfam" id="PF20150"/>
    </source>
</evidence>
<dbReference type="Pfam" id="PF00067">
    <property type="entry name" value="p450"/>
    <property type="match status" value="1"/>
</dbReference>
<dbReference type="PANTHER" id="PTHR24305:SF222">
    <property type="entry name" value="CYTOCHROME P450 MONOOXYGENASE STCS"/>
    <property type="match status" value="1"/>
</dbReference>
<dbReference type="InterPro" id="IPR036396">
    <property type="entry name" value="Cyt_P450_sf"/>
</dbReference>
<dbReference type="AlphaFoldDB" id="A0A9W8NJ90"/>
<dbReference type="VEuPathDB" id="FungiDB:F4678DRAFT_98993"/>
<feature type="domain" description="2EXR" evidence="5">
    <location>
        <begin position="580"/>
        <end position="669"/>
    </location>
</feature>
<dbReference type="SUPFAM" id="SSF48264">
    <property type="entry name" value="Cytochrome P450"/>
    <property type="match status" value="1"/>
</dbReference>
<proteinExistence type="predicted"/>
<evidence type="ECO:0000256" key="4">
    <source>
        <dbReference type="PIRSR" id="PIRSR602401-1"/>
    </source>
</evidence>
<name>A0A9W8NJ90_9PEZI</name>
<dbReference type="GO" id="GO:0005506">
    <property type="term" value="F:iron ion binding"/>
    <property type="evidence" value="ECO:0007669"/>
    <property type="project" value="InterPro"/>
</dbReference>
<dbReference type="Proteomes" id="UP001148614">
    <property type="component" value="Unassembled WGS sequence"/>
</dbReference>
<accession>A0A9W8NJ90</accession>
<dbReference type="CDD" id="cd11051">
    <property type="entry name" value="CYP59-like"/>
    <property type="match status" value="1"/>
</dbReference>
<evidence type="ECO:0000313" key="7">
    <source>
        <dbReference type="Proteomes" id="UP001148614"/>
    </source>
</evidence>
<evidence type="ECO:0000256" key="3">
    <source>
        <dbReference type="ARBA" id="ARBA00023004"/>
    </source>
</evidence>
<gene>
    <name evidence="6" type="ORF">NPX13_g2645</name>
</gene>
<evidence type="ECO:0000313" key="6">
    <source>
        <dbReference type="EMBL" id="KAJ3577920.1"/>
    </source>
</evidence>
<dbReference type="PANTHER" id="PTHR24305">
    <property type="entry name" value="CYTOCHROME P450"/>
    <property type="match status" value="1"/>
</dbReference>
<dbReference type="InterPro" id="IPR002401">
    <property type="entry name" value="Cyt_P450_E_grp-I"/>
</dbReference>
<keyword evidence="2 4" id="KW-0479">Metal-binding</keyword>
<dbReference type="EMBL" id="JANPWZ010000288">
    <property type="protein sequence ID" value="KAJ3577920.1"/>
    <property type="molecule type" value="Genomic_DNA"/>
</dbReference>
<evidence type="ECO:0000256" key="1">
    <source>
        <dbReference type="ARBA" id="ARBA00022617"/>
    </source>
</evidence>